<dbReference type="GO" id="GO:0006122">
    <property type="term" value="P:mitochondrial electron transport, ubiquinol to cytochrome c"/>
    <property type="evidence" value="ECO:0007669"/>
    <property type="project" value="TreeGrafter"/>
</dbReference>
<feature type="domain" description="Cytochrome b/b6 N-terminal region profile" evidence="20">
    <location>
        <begin position="1"/>
        <end position="197"/>
    </location>
</feature>
<dbReference type="AlphaFoldDB" id="A0A9E9J1X2"/>
<evidence type="ECO:0000256" key="6">
    <source>
        <dbReference type="ARBA" id="ARBA00022617"/>
    </source>
</evidence>
<feature type="transmembrane region" description="Helical" evidence="19">
    <location>
        <begin position="20"/>
        <end position="45"/>
    </location>
</feature>
<evidence type="ECO:0000256" key="15">
    <source>
        <dbReference type="ARBA" id="ARBA00023128"/>
    </source>
</evidence>
<dbReference type="CDD" id="cd00284">
    <property type="entry name" value="Cytochrome_b_N"/>
    <property type="match status" value="1"/>
</dbReference>
<evidence type="ECO:0000256" key="7">
    <source>
        <dbReference type="ARBA" id="ARBA00022660"/>
    </source>
</evidence>
<dbReference type="CDD" id="cd00290">
    <property type="entry name" value="cytochrome_b_C"/>
    <property type="match status" value="1"/>
</dbReference>
<keyword evidence="12 19" id="KW-1133">Transmembrane helix</keyword>
<geneLocation type="mitochondrion" evidence="22"/>
<organism evidence="22">
    <name type="scientific">Ibidoecus plataleae</name>
    <dbReference type="NCBI Taxonomy" id="3004258"/>
    <lineage>
        <taxon>Eukaryota</taxon>
        <taxon>Metazoa</taxon>
        <taxon>Ecdysozoa</taxon>
        <taxon>Arthropoda</taxon>
        <taxon>Hexapoda</taxon>
        <taxon>Insecta</taxon>
        <taxon>Pterygota</taxon>
        <taxon>Neoptera</taxon>
        <taxon>Paraneoptera</taxon>
        <taxon>Psocodea</taxon>
        <taxon>Troctomorpha</taxon>
        <taxon>Phthiraptera</taxon>
        <taxon>Ischnocera</taxon>
        <taxon>Philopteridae</taxon>
        <taxon>Ibidoecus</taxon>
    </lineage>
</organism>
<keyword evidence="8 19" id="KW-0812">Transmembrane</keyword>
<keyword evidence="6 18" id="KW-0349">Heme</keyword>
<dbReference type="GO" id="GO:0005743">
    <property type="term" value="C:mitochondrial inner membrane"/>
    <property type="evidence" value="ECO:0007669"/>
    <property type="project" value="UniProtKB-SubCell"/>
</dbReference>
<feature type="binding site" description="axial binding residue" evidence="18">
    <location>
        <position position="72"/>
    </location>
    <ligand>
        <name>heme b</name>
        <dbReference type="ChEBI" id="CHEBI:60344"/>
        <label>b562</label>
    </ligand>
    <ligandPart>
        <name>Fe</name>
        <dbReference type="ChEBI" id="CHEBI:18248"/>
    </ligandPart>
</feature>
<dbReference type="Pfam" id="PF00033">
    <property type="entry name" value="Cytochrome_B"/>
    <property type="match status" value="1"/>
</dbReference>
<dbReference type="InterPro" id="IPR048259">
    <property type="entry name" value="Cytochrome_b_N_euk/bac"/>
</dbReference>
<comment type="similarity">
    <text evidence="19">Belongs to the cytochrome b family.</text>
</comment>
<reference evidence="22" key="1">
    <citation type="submission" date="2022-05" db="EMBL/GenBank/DDBJ databases">
        <authorList>
            <person name="Nie Y."/>
        </authorList>
    </citation>
    <scope>NUCLEOTIDE SEQUENCE</scope>
</reference>
<dbReference type="GO" id="GO:0016491">
    <property type="term" value="F:oxidoreductase activity"/>
    <property type="evidence" value="ECO:0007669"/>
    <property type="project" value="UniProtKB-UniRule"/>
</dbReference>
<comment type="subcellular location">
    <subcellularLocation>
        <location evidence="2">Mitochondrion inner membrane</location>
        <topology evidence="2">Multi-pass membrane protein</topology>
    </subcellularLocation>
</comment>
<evidence type="ECO:0000259" key="21">
    <source>
        <dbReference type="PROSITE" id="PS51003"/>
    </source>
</evidence>
<evidence type="ECO:0000256" key="2">
    <source>
        <dbReference type="ARBA" id="ARBA00004448"/>
    </source>
</evidence>
<accession>A0A9E9J1X2</accession>
<keyword evidence="16 19" id="KW-0472">Membrane</keyword>
<dbReference type="InterPro" id="IPR036150">
    <property type="entry name" value="Cyt_b/b6_C_sf"/>
</dbReference>
<comment type="cofactor">
    <cofactor evidence="18">
        <name>heme</name>
        <dbReference type="ChEBI" id="CHEBI:30413"/>
    </cofactor>
    <text evidence="18">Binds 2 heme groups non-covalently.</text>
</comment>
<feature type="binding site" description="axial binding residue" evidence="18">
    <location>
        <position position="170"/>
    </location>
    <ligand>
        <name>heme b</name>
        <dbReference type="ChEBI" id="CHEBI:60344"/>
        <label>b562</label>
    </ligand>
    <ligandPart>
        <name>Fe</name>
        <dbReference type="ChEBI" id="CHEBI:18248"/>
    </ligandPart>
</feature>
<evidence type="ECO:0000256" key="9">
    <source>
        <dbReference type="ARBA" id="ARBA00022723"/>
    </source>
</evidence>
<feature type="transmembrane region" description="Helical" evidence="19">
    <location>
        <begin position="208"/>
        <end position="230"/>
    </location>
</feature>
<evidence type="ECO:0000256" key="14">
    <source>
        <dbReference type="ARBA" id="ARBA00023075"/>
    </source>
</evidence>
<evidence type="ECO:0000256" key="16">
    <source>
        <dbReference type="ARBA" id="ARBA00023136"/>
    </source>
</evidence>
<evidence type="ECO:0000256" key="11">
    <source>
        <dbReference type="ARBA" id="ARBA00022982"/>
    </source>
</evidence>
<evidence type="ECO:0000256" key="8">
    <source>
        <dbReference type="ARBA" id="ARBA00022692"/>
    </source>
</evidence>
<dbReference type="PANTHER" id="PTHR19271">
    <property type="entry name" value="CYTOCHROME B"/>
    <property type="match status" value="1"/>
</dbReference>
<proteinExistence type="inferred from homology"/>
<comment type="subunit">
    <text evidence="3">The main subunits of complex b-c1 are: cytochrome b, cytochrome c1 and the Rieske protein.</text>
</comment>
<feature type="transmembrane region" description="Helical" evidence="19">
    <location>
        <begin position="99"/>
        <end position="121"/>
    </location>
</feature>
<dbReference type="PROSITE" id="PS51002">
    <property type="entry name" value="CYTB_NTER"/>
    <property type="match status" value="1"/>
</dbReference>
<feature type="transmembrane region" description="Helical" evidence="19">
    <location>
        <begin position="307"/>
        <end position="329"/>
    </location>
</feature>
<dbReference type="InterPro" id="IPR016174">
    <property type="entry name" value="Di-haem_cyt_TM"/>
</dbReference>
<comment type="cofactor">
    <cofactor evidence="19">
        <name>heme b</name>
        <dbReference type="ChEBI" id="CHEBI:60344"/>
    </cofactor>
    <text evidence="19">Binds 2 heme groups non-covalently.</text>
</comment>
<evidence type="ECO:0000256" key="3">
    <source>
        <dbReference type="ARBA" id="ARBA00011649"/>
    </source>
</evidence>
<dbReference type="GO" id="GO:0045275">
    <property type="term" value="C:respiratory chain complex III"/>
    <property type="evidence" value="ECO:0007669"/>
    <property type="project" value="InterPro"/>
</dbReference>
<name>A0A9E9J1X2_9NEOP</name>
<dbReference type="PROSITE" id="PS51003">
    <property type="entry name" value="CYTB_CTER"/>
    <property type="match status" value="1"/>
</dbReference>
<evidence type="ECO:0000256" key="4">
    <source>
        <dbReference type="ARBA" id="ARBA00013531"/>
    </source>
</evidence>
<feature type="transmembrane region" description="Helical" evidence="19">
    <location>
        <begin position="133"/>
        <end position="154"/>
    </location>
</feature>
<evidence type="ECO:0000256" key="19">
    <source>
        <dbReference type="RuleBase" id="RU362117"/>
    </source>
</evidence>
<feature type="binding site" evidence="17">
    <location>
        <position position="189"/>
    </location>
    <ligand>
        <name>a ubiquinone</name>
        <dbReference type="ChEBI" id="CHEBI:16389"/>
    </ligand>
</feature>
<protein>
    <recommendedName>
        <fullName evidence="4 19">Cytochrome b</fullName>
    </recommendedName>
</protein>
<keyword evidence="13 18" id="KW-0408">Iron</keyword>
<dbReference type="SUPFAM" id="SSF81648">
    <property type="entry name" value="a domain/subunit of cytochrome bc1 complex (Ubiquinol-cytochrome c reductase)"/>
    <property type="match status" value="1"/>
</dbReference>
<sequence>MMNLVSSASVPIPANLSYMWNFGSLLGLSLVIQLVSGVFLSMHYSSALEGAFESVLVMMTDLNSGWVVRSIHANGASMFFLFIYLHVGRGLYYGSFNLITWPVGVLMLLLLMAISFMGYVLPWGQMSFWGATVITNLVGSVPYVGSMLVNWLWGGFSVSGPTLSRFFSFHFVSPFILLSLAVTHVYLLHSTGSSNPLGISPNSLKVNFHPYFSWKDLLGVGVCLTVFMMISTSRHDVLMDPDNFMEANPMVTPVHIQPEWYFLFAYAILRSISNKLGGVVALAASIVILILLPLLSSGKNNGFNPFFKGLVGIQFSNFMILTWLGCMPIEYPFVMMSQATSVAYFTIMVMIGLMCHNSLWMKR</sequence>
<dbReference type="SUPFAM" id="SSF81342">
    <property type="entry name" value="Transmembrane di-heme cytochromes"/>
    <property type="match status" value="1"/>
</dbReference>
<dbReference type="Gene3D" id="1.20.810.10">
    <property type="entry name" value="Cytochrome Bc1 Complex, Chain C"/>
    <property type="match status" value="1"/>
</dbReference>
<dbReference type="InterPro" id="IPR048260">
    <property type="entry name" value="Cytochrome_b_C_euk/bac"/>
</dbReference>
<evidence type="ECO:0000256" key="13">
    <source>
        <dbReference type="ARBA" id="ARBA00023004"/>
    </source>
</evidence>
<keyword evidence="15 19" id="KW-0496">Mitochondrion</keyword>
<dbReference type="PANTHER" id="PTHR19271:SF16">
    <property type="entry name" value="CYTOCHROME B"/>
    <property type="match status" value="1"/>
</dbReference>
<dbReference type="GO" id="GO:0046872">
    <property type="term" value="F:metal ion binding"/>
    <property type="evidence" value="ECO:0007669"/>
    <property type="project" value="UniProtKB-UniRule"/>
</dbReference>
<keyword evidence="9 18" id="KW-0479">Metal-binding</keyword>
<evidence type="ECO:0000256" key="18">
    <source>
        <dbReference type="PIRSR" id="PIRSR038885-2"/>
    </source>
</evidence>
<feature type="binding site" description="axial binding residue" evidence="18">
    <location>
        <position position="86"/>
    </location>
    <ligand>
        <name>heme b</name>
        <dbReference type="ChEBI" id="CHEBI:60344"/>
        <label>b566</label>
    </ligand>
    <ligandPart>
        <name>Fe</name>
        <dbReference type="ChEBI" id="CHEBI:18248"/>
    </ligandPart>
</feature>
<feature type="transmembrane region" description="Helical" evidence="19">
    <location>
        <begin position="166"/>
        <end position="187"/>
    </location>
</feature>
<dbReference type="EMBL" id="ON585571">
    <property type="protein sequence ID" value="WAO28619.1"/>
    <property type="molecule type" value="Genomic_DNA"/>
</dbReference>
<feature type="domain" description="Cytochrome b/b6 C-terminal region profile" evidence="21">
    <location>
        <begin position="198"/>
        <end position="363"/>
    </location>
</feature>
<dbReference type="InterPro" id="IPR027387">
    <property type="entry name" value="Cytb/b6-like_sf"/>
</dbReference>
<feature type="binding site" description="axial binding residue" evidence="18">
    <location>
        <position position="184"/>
    </location>
    <ligand>
        <name>heme b</name>
        <dbReference type="ChEBI" id="CHEBI:60344"/>
        <label>b566</label>
    </ligand>
    <ligandPart>
        <name>Fe</name>
        <dbReference type="ChEBI" id="CHEBI:18248"/>
    </ligandPart>
</feature>
<feature type="transmembrane region" description="Helical" evidence="19">
    <location>
        <begin position="276"/>
        <end position="295"/>
    </location>
</feature>
<keyword evidence="11 19" id="KW-0249">Electron transport</keyword>
<gene>
    <name evidence="22" type="primary">CYTB</name>
</gene>
<evidence type="ECO:0000259" key="20">
    <source>
        <dbReference type="PROSITE" id="PS51002"/>
    </source>
</evidence>
<evidence type="ECO:0000256" key="5">
    <source>
        <dbReference type="ARBA" id="ARBA00022448"/>
    </source>
</evidence>
<keyword evidence="7 19" id="KW-0679">Respiratory chain</keyword>
<keyword evidence="14" id="KW-0830">Ubiquinone</keyword>
<keyword evidence="10" id="KW-0999">Mitochondrion inner membrane</keyword>
<dbReference type="InterPro" id="IPR005798">
    <property type="entry name" value="Cyt_b/b6_C"/>
</dbReference>
<dbReference type="PIRSF" id="PIRSF038885">
    <property type="entry name" value="COB"/>
    <property type="match status" value="1"/>
</dbReference>
<comment type="function">
    <text evidence="1 19">Component of the ubiquinol-cytochrome c reductase complex (complex III or cytochrome b-c1 complex) that is part of the mitochondrial respiratory chain. The b-c1 complex mediates electron transfer from ubiquinol to cytochrome c. Contributes to the generation of a proton gradient across the mitochondrial membrane that is then used for ATP synthesis.</text>
</comment>
<dbReference type="Pfam" id="PF00032">
    <property type="entry name" value="Cytochrom_B_C"/>
    <property type="match status" value="1"/>
</dbReference>
<feature type="transmembrane region" description="Helical" evidence="19">
    <location>
        <begin position="66"/>
        <end position="87"/>
    </location>
</feature>
<evidence type="ECO:0000313" key="22">
    <source>
        <dbReference type="EMBL" id="WAO28619.1"/>
    </source>
</evidence>
<dbReference type="InterPro" id="IPR030689">
    <property type="entry name" value="Cytochrome_b"/>
</dbReference>
<evidence type="ECO:0000256" key="12">
    <source>
        <dbReference type="ARBA" id="ARBA00022989"/>
    </source>
</evidence>
<keyword evidence="5 19" id="KW-0813">Transport</keyword>
<feature type="transmembrane region" description="Helical" evidence="19">
    <location>
        <begin position="341"/>
        <end position="360"/>
    </location>
</feature>
<evidence type="ECO:0000256" key="1">
    <source>
        <dbReference type="ARBA" id="ARBA00002566"/>
    </source>
</evidence>
<dbReference type="InterPro" id="IPR005797">
    <property type="entry name" value="Cyt_b/b6_N"/>
</dbReference>
<evidence type="ECO:0000256" key="10">
    <source>
        <dbReference type="ARBA" id="ARBA00022792"/>
    </source>
</evidence>
<dbReference type="GO" id="GO:0008121">
    <property type="term" value="F:quinol-cytochrome-c reductase activity"/>
    <property type="evidence" value="ECO:0007669"/>
    <property type="project" value="InterPro"/>
</dbReference>
<evidence type="ECO:0000256" key="17">
    <source>
        <dbReference type="PIRSR" id="PIRSR038885-1"/>
    </source>
</evidence>